<proteinExistence type="predicted"/>
<accession>A0ACB9AC88</accession>
<comment type="caution">
    <text evidence="1">The sequence shown here is derived from an EMBL/GenBank/DDBJ whole genome shotgun (WGS) entry which is preliminary data.</text>
</comment>
<dbReference type="EMBL" id="CM042054">
    <property type="protein sequence ID" value="KAI3707629.1"/>
    <property type="molecule type" value="Genomic_DNA"/>
</dbReference>
<reference evidence="2" key="1">
    <citation type="journal article" date="2022" name="Mol. Ecol. Resour.">
        <title>The genomes of chicory, endive, great burdock and yacon provide insights into Asteraceae palaeo-polyploidization history and plant inulin production.</title>
        <authorList>
            <person name="Fan W."/>
            <person name="Wang S."/>
            <person name="Wang H."/>
            <person name="Wang A."/>
            <person name="Jiang F."/>
            <person name="Liu H."/>
            <person name="Zhao H."/>
            <person name="Xu D."/>
            <person name="Zhang Y."/>
        </authorList>
    </citation>
    <scope>NUCLEOTIDE SEQUENCE [LARGE SCALE GENOMIC DNA]</scope>
    <source>
        <strain evidence="2">cv. Niubang</strain>
    </source>
</reference>
<evidence type="ECO:0000313" key="2">
    <source>
        <dbReference type="Proteomes" id="UP001055879"/>
    </source>
</evidence>
<organism evidence="1 2">
    <name type="scientific">Arctium lappa</name>
    <name type="common">Greater burdock</name>
    <name type="synonym">Lappa major</name>
    <dbReference type="NCBI Taxonomy" id="4217"/>
    <lineage>
        <taxon>Eukaryota</taxon>
        <taxon>Viridiplantae</taxon>
        <taxon>Streptophyta</taxon>
        <taxon>Embryophyta</taxon>
        <taxon>Tracheophyta</taxon>
        <taxon>Spermatophyta</taxon>
        <taxon>Magnoliopsida</taxon>
        <taxon>eudicotyledons</taxon>
        <taxon>Gunneridae</taxon>
        <taxon>Pentapetalae</taxon>
        <taxon>asterids</taxon>
        <taxon>campanulids</taxon>
        <taxon>Asterales</taxon>
        <taxon>Asteraceae</taxon>
        <taxon>Carduoideae</taxon>
        <taxon>Cardueae</taxon>
        <taxon>Arctiinae</taxon>
        <taxon>Arctium</taxon>
    </lineage>
</organism>
<evidence type="ECO:0000313" key="1">
    <source>
        <dbReference type="EMBL" id="KAI3707629.1"/>
    </source>
</evidence>
<dbReference type="Proteomes" id="UP001055879">
    <property type="component" value="Linkage Group LG08"/>
</dbReference>
<sequence>MVADDESKDDMKMETHTNQDPQEEWIDDKKGDSKLLCFHEFLEPKVELVQSYFKRSIFALLYFIESKISWQSKFRGDDTNMVADDESKVGMKMGTHTDQDPQEEWIDDKKGDSKLLCFHEILEPKVELVQSYFKRSIFALLYFIESKISWQSKFRGDDTNMVADDESKDDMKMGTHTDQDPQEEWIDDKKGDSKLLCFHEILEPKVELVQSYFKRIFALLSYMDCFQLSYDICSEDVGLIQMAMVCFSFCIVILYLKSQESSTKTEPHEGSDIGDVPKAKE</sequence>
<name>A0ACB9AC88_ARCLA</name>
<gene>
    <name evidence="1" type="ORF">L6452_26256</name>
</gene>
<keyword evidence="2" id="KW-1185">Reference proteome</keyword>
<reference evidence="1 2" key="2">
    <citation type="journal article" date="2022" name="Mol. Ecol. Resour.">
        <title>The genomes of chicory, endive, great burdock and yacon provide insights into Asteraceae paleo-polyploidization history and plant inulin production.</title>
        <authorList>
            <person name="Fan W."/>
            <person name="Wang S."/>
            <person name="Wang H."/>
            <person name="Wang A."/>
            <person name="Jiang F."/>
            <person name="Liu H."/>
            <person name="Zhao H."/>
            <person name="Xu D."/>
            <person name="Zhang Y."/>
        </authorList>
    </citation>
    <scope>NUCLEOTIDE SEQUENCE [LARGE SCALE GENOMIC DNA]</scope>
    <source>
        <strain evidence="2">cv. Niubang</strain>
        <tissue evidence="1">Leaf</tissue>
    </source>
</reference>
<protein>
    <submittedName>
        <fullName evidence="1">Uncharacterized protein</fullName>
    </submittedName>
</protein>